<dbReference type="InterPro" id="IPR020471">
    <property type="entry name" value="AKR"/>
</dbReference>
<feature type="active site" description="Proton donor" evidence="1">
    <location>
        <position position="41"/>
    </location>
</feature>
<dbReference type="EMBL" id="MLAK01001063">
    <property type="protein sequence ID" value="OHS98295.1"/>
    <property type="molecule type" value="Genomic_DNA"/>
</dbReference>
<evidence type="ECO:0000256" key="3">
    <source>
        <dbReference type="PIRSR" id="PIRSR000097-3"/>
    </source>
</evidence>
<organism evidence="5 6">
    <name type="scientific">Tritrichomonas foetus</name>
    <dbReference type="NCBI Taxonomy" id="1144522"/>
    <lineage>
        <taxon>Eukaryota</taxon>
        <taxon>Metamonada</taxon>
        <taxon>Parabasalia</taxon>
        <taxon>Tritrichomonadida</taxon>
        <taxon>Tritrichomonadidae</taxon>
        <taxon>Tritrichomonas</taxon>
    </lineage>
</organism>
<dbReference type="PRINTS" id="PR00069">
    <property type="entry name" value="ALDKETRDTASE"/>
</dbReference>
<dbReference type="VEuPathDB" id="TrichDB:TRFO_35288"/>
<feature type="domain" description="NADP-dependent oxidoreductase" evidence="4">
    <location>
        <begin position="5"/>
        <end position="287"/>
    </location>
</feature>
<dbReference type="CDD" id="cd19071">
    <property type="entry name" value="AKR_AKR1-5-like"/>
    <property type="match status" value="1"/>
</dbReference>
<evidence type="ECO:0000313" key="6">
    <source>
        <dbReference type="Proteomes" id="UP000179807"/>
    </source>
</evidence>
<sequence length="308" mass="35707">MEIPRIALGTFKLGDDESINEPIRFALEDAGYRHVDCAEFYLNEQAVGNALEKVFSNGKVKREEVWITSKVWNHHHRREEVLKACKRTLANLKLEYLDLYLIHWPVAFVHTENDDPVPKDSEGRVLIDTDCSIIETWLAMEELVSLGLVKHIGVSNFTIELLEKLRFEERVHVQPYCNQVEVNLYMQQEALRRYCEFRDIFIEAYAPLGTGHWKEDGMPNLLADPVLTEISKETGKPVGSVELRFLSQLSPKMVVLVKSKTPERIVSNIDQSLTLTDEQMERLRKCERCTRYVNPQKTWGTYLYGDAY</sequence>
<dbReference type="AlphaFoldDB" id="A0A1J4JIW3"/>
<keyword evidence="6" id="KW-1185">Reference proteome</keyword>
<dbReference type="Proteomes" id="UP000179807">
    <property type="component" value="Unassembled WGS sequence"/>
</dbReference>
<feature type="site" description="Lowers pKa of active site Tyr" evidence="3">
    <location>
        <position position="70"/>
    </location>
</feature>
<gene>
    <name evidence="5" type="ORF">TRFO_35288</name>
</gene>
<dbReference type="GO" id="GO:0016491">
    <property type="term" value="F:oxidoreductase activity"/>
    <property type="evidence" value="ECO:0007669"/>
    <property type="project" value="InterPro"/>
</dbReference>
<dbReference type="InterPro" id="IPR023210">
    <property type="entry name" value="NADP_OxRdtase_dom"/>
</dbReference>
<dbReference type="SUPFAM" id="SSF51430">
    <property type="entry name" value="NAD(P)-linked oxidoreductase"/>
    <property type="match status" value="1"/>
</dbReference>
<evidence type="ECO:0000313" key="5">
    <source>
        <dbReference type="EMBL" id="OHS98295.1"/>
    </source>
</evidence>
<dbReference type="OrthoDB" id="416253at2759"/>
<dbReference type="PIRSF" id="PIRSF000097">
    <property type="entry name" value="AKR"/>
    <property type="match status" value="1"/>
</dbReference>
<protein>
    <submittedName>
        <fullName evidence="5">Aldose reductase</fullName>
    </submittedName>
</protein>
<reference evidence="5" key="1">
    <citation type="submission" date="2016-10" db="EMBL/GenBank/DDBJ databases">
        <authorList>
            <person name="Benchimol M."/>
            <person name="Almeida L.G."/>
            <person name="Vasconcelos A.T."/>
            <person name="Perreira-Neves A."/>
            <person name="Rosa I.A."/>
            <person name="Tasca T."/>
            <person name="Bogo M.R."/>
            <person name="de Souza W."/>
        </authorList>
    </citation>
    <scope>NUCLEOTIDE SEQUENCE [LARGE SCALE GENOMIC DNA]</scope>
    <source>
        <strain evidence="5">K</strain>
    </source>
</reference>
<evidence type="ECO:0000256" key="2">
    <source>
        <dbReference type="PIRSR" id="PIRSR000097-2"/>
    </source>
</evidence>
<dbReference type="PROSITE" id="PS00798">
    <property type="entry name" value="ALDOKETO_REDUCTASE_1"/>
    <property type="match status" value="1"/>
</dbReference>
<proteinExistence type="predicted"/>
<comment type="caution">
    <text evidence="5">The sequence shown here is derived from an EMBL/GenBank/DDBJ whole genome shotgun (WGS) entry which is preliminary data.</text>
</comment>
<dbReference type="Gene3D" id="3.20.20.100">
    <property type="entry name" value="NADP-dependent oxidoreductase domain"/>
    <property type="match status" value="1"/>
</dbReference>
<feature type="binding site" evidence="2">
    <location>
        <position position="103"/>
    </location>
    <ligand>
        <name>substrate</name>
    </ligand>
</feature>
<name>A0A1J4JIW3_9EUKA</name>
<dbReference type="RefSeq" id="XP_068351432.1">
    <property type="nucleotide sequence ID" value="XM_068510168.1"/>
</dbReference>
<dbReference type="InterPro" id="IPR036812">
    <property type="entry name" value="NAD(P)_OxRdtase_dom_sf"/>
</dbReference>
<dbReference type="InterPro" id="IPR018170">
    <property type="entry name" value="Aldo/ket_reductase_CS"/>
</dbReference>
<dbReference type="Pfam" id="PF00248">
    <property type="entry name" value="Aldo_ket_red"/>
    <property type="match status" value="1"/>
</dbReference>
<dbReference type="GeneID" id="94844872"/>
<dbReference type="PANTHER" id="PTHR11732">
    <property type="entry name" value="ALDO/KETO REDUCTASE"/>
    <property type="match status" value="1"/>
</dbReference>
<evidence type="ECO:0000256" key="1">
    <source>
        <dbReference type="PIRSR" id="PIRSR000097-1"/>
    </source>
</evidence>
<accession>A0A1J4JIW3</accession>
<evidence type="ECO:0000259" key="4">
    <source>
        <dbReference type="Pfam" id="PF00248"/>
    </source>
</evidence>
<dbReference type="PROSITE" id="PS00062">
    <property type="entry name" value="ALDOKETO_REDUCTASE_2"/>
    <property type="match status" value="1"/>
</dbReference>